<sequence length="61" mass="6138">MTTKPIVIQAPGTVQVTKFMGIDSGAGTVRQAPNALFVQGDADATSDAARAGGFPGSSRTD</sequence>
<comment type="caution">
    <text evidence="1">The sequence shown here is derived from an EMBL/GenBank/DDBJ whole genome shotgun (WGS) entry which is preliminary data.</text>
</comment>
<keyword evidence="2" id="KW-1185">Reference proteome</keyword>
<proteinExistence type="predicted"/>
<reference evidence="1 2" key="1">
    <citation type="submission" date="2018-12" db="EMBL/GenBank/DDBJ databases">
        <title>Draft genome sequences of Mycolicibacterium peregrinum isolated from a pig with lymphadenitis and from soil on the same Japanese pig farm.</title>
        <authorList>
            <person name="Komatsu T."/>
            <person name="Ohya K."/>
            <person name="Sawai K."/>
            <person name="Odoi J.O."/>
            <person name="Otsu K."/>
            <person name="Ota A."/>
            <person name="Ito T."/>
            <person name="Kawai M."/>
            <person name="Maruyama F."/>
        </authorList>
    </citation>
    <scope>NUCLEOTIDE SEQUENCE [LARGE SCALE GENOMIC DNA]</scope>
    <source>
        <strain evidence="1 2">138</strain>
    </source>
</reference>
<gene>
    <name evidence="1" type="ORF">EJD98_23690</name>
</gene>
<name>A0A4Z0HK92_MYCPR</name>
<dbReference type="AlphaFoldDB" id="A0A4Z0HK92"/>
<organism evidence="1 2">
    <name type="scientific">Mycolicibacterium peregrinum</name>
    <name type="common">Mycobacterium peregrinum</name>
    <dbReference type="NCBI Taxonomy" id="43304"/>
    <lineage>
        <taxon>Bacteria</taxon>
        <taxon>Bacillati</taxon>
        <taxon>Actinomycetota</taxon>
        <taxon>Actinomycetes</taxon>
        <taxon>Mycobacteriales</taxon>
        <taxon>Mycobacteriaceae</taxon>
        <taxon>Mycolicibacterium</taxon>
    </lineage>
</organism>
<dbReference type="Proteomes" id="UP000297792">
    <property type="component" value="Unassembled WGS sequence"/>
</dbReference>
<protein>
    <submittedName>
        <fullName evidence="1">Uncharacterized protein</fullName>
    </submittedName>
</protein>
<dbReference type="RefSeq" id="WP_135361463.1">
    <property type="nucleotide sequence ID" value="NZ_RWJZ01000014.1"/>
</dbReference>
<evidence type="ECO:0000313" key="1">
    <source>
        <dbReference type="EMBL" id="TGB38631.1"/>
    </source>
</evidence>
<accession>A0A4Z0HK92</accession>
<dbReference type="EMBL" id="RWKA01000015">
    <property type="protein sequence ID" value="TGB38631.1"/>
    <property type="molecule type" value="Genomic_DNA"/>
</dbReference>
<evidence type="ECO:0000313" key="2">
    <source>
        <dbReference type="Proteomes" id="UP000297792"/>
    </source>
</evidence>